<keyword evidence="5" id="KW-1185">Reference proteome</keyword>
<dbReference type="Pfam" id="PF20155">
    <property type="entry name" value="TMP_3"/>
    <property type="match status" value="1"/>
</dbReference>
<dbReference type="Gene3D" id="1.20.120.20">
    <property type="entry name" value="Apolipoprotein"/>
    <property type="match status" value="2"/>
</dbReference>
<dbReference type="PANTHER" id="PTHR38812:SF2">
    <property type="entry name" value="MU-LIKE PROPHAGE FLUMU PROTEIN GP42"/>
    <property type="match status" value="1"/>
</dbReference>
<feature type="transmembrane region" description="Helical" evidence="2">
    <location>
        <begin position="404"/>
        <end position="437"/>
    </location>
</feature>
<reference evidence="4 5" key="1">
    <citation type="submission" date="2015-09" db="EMBL/GenBank/DDBJ databases">
        <title>Draft genome sequence of a Caloramator mitchellensis, a moderate thermophile from the Great Artesian Basin of Australia.</title>
        <authorList>
            <person name="Patel B.K."/>
        </authorList>
    </citation>
    <scope>NUCLEOTIDE SEQUENCE [LARGE SCALE GENOMIC DNA]</scope>
    <source>
        <strain evidence="4 5">VF08</strain>
    </source>
</reference>
<evidence type="ECO:0000256" key="2">
    <source>
        <dbReference type="SAM" id="Phobius"/>
    </source>
</evidence>
<evidence type="ECO:0000313" key="4">
    <source>
        <dbReference type="EMBL" id="KRQ86059.1"/>
    </source>
</evidence>
<dbReference type="Proteomes" id="UP000052015">
    <property type="component" value="Unassembled WGS sequence"/>
</dbReference>
<feature type="transmembrane region" description="Helical" evidence="2">
    <location>
        <begin position="458"/>
        <end position="478"/>
    </location>
</feature>
<organism evidence="4 5">
    <name type="scientific">Caloramator mitchellensis</name>
    <dbReference type="NCBI Taxonomy" id="908809"/>
    <lineage>
        <taxon>Bacteria</taxon>
        <taxon>Bacillati</taxon>
        <taxon>Bacillota</taxon>
        <taxon>Clostridia</taxon>
        <taxon>Eubacteriales</taxon>
        <taxon>Clostridiaceae</taxon>
        <taxon>Caloramator</taxon>
    </lineage>
</organism>
<dbReference type="OrthoDB" id="1677957at2"/>
<feature type="domain" description="Tape measure protein N-terminal" evidence="3">
    <location>
        <begin position="65"/>
        <end position="249"/>
    </location>
</feature>
<feature type="transmembrane region" description="Helical" evidence="2">
    <location>
        <begin position="361"/>
        <end position="384"/>
    </location>
</feature>
<evidence type="ECO:0000313" key="5">
    <source>
        <dbReference type="Proteomes" id="UP000052015"/>
    </source>
</evidence>
<dbReference type="NCBIfam" id="TIGR02675">
    <property type="entry name" value="tape_meas_nterm"/>
    <property type="match status" value="1"/>
</dbReference>
<keyword evidence="2" id="KW-0812">Transmembrane</keyword>
<keyword evidence="2" id="KW-1133">Transmembrane helix</keyword>
<comment type="caution">
    <text evidence="4">The sequence shown here is derived from an EMBL/GenBank/DDBJ whole genome shotgun (WGS) entry which is preliminary data.</text>
</comment>
<proteinExistence type="predicted"/>
<keyword evidence="2" id="KW-0472">Membrane</keyword>
<evidence type="ECO:0000256" key="1">
    <source>
        <dbReference type="SAM" id="MobiDB-lite"/>
    </source>
</evidence>
<dbReference type="PANTHER" id="PTHR38812">
    <property type="entry name" value="MU-LIKE PROPHAGE FLUMU PROTEIN GP42"/>
    <property type="match status" value="1"/>
</dbReference>
<dbReference type="RefSeq" id="WP_057979480.1">
    <property type="nucleotide sequence ID" value="NZ_LKHP01000017.1"/>
</dbReference>
<dbReference type="EMBL" id="LKHP01000017">
    <property type="protein sequence ID" value="KRQ86059.1"/>
    <property type="molecule type" value="Genomic_DNA"/>
</dbReference>
<protein>
    <submittedName>
        <fullName evidence="4">Apolipoprotein A1/A4/E domain protein</fullName>
    </submittedName>
</protein>
<dbReference type="SUPFAM" id="SSF58113">
    <property type="entry name" value="Apolipoprotein A-I"/>
    <property type="match status" value="1"/>
</dbReference>
<keyword evidence="4" id="KW-0449">Lipoprotein</keyword>
<dbReference type="STRING" id="908809.ABG79_02191"/>
<evidence type="ECO:0000259" key="3">
    <source>
        <dbReference type="Pfam" id="PF20155"/>
    </source>
</evidence>
<feature type="region of interest" description="Disordered" evidence="1">
    <location>
        <begin position="524"/>
        <end position="552"/>
    </location>
</feature>
<dbReference type="InterPro" id="IPR053058">
    <property type="entry name" value="Mulikevirus_tape_measure"/>
</dbReference>
<sequence length="994" mass="110049">MKVGELLVAMGVDFSQYEKDLDRAEKRAQKTGLNIGDIFKNAMSFTLGMGIFEAVKSGFRAIAGSALDFNSMMERATIGFTTMLGSAEKTKSFLQDLQDFSDKTPFEFPELQESAKMLMAFGFEAKDVLPIMKAVSDAAAGLGGGSETINRIMFALGQMKTAGRVTAQDMMQLTSVGISAWDMLAKAIGKTVPEVKKLAEDGLIPADKAVNILVAGMEGRFKDLMKNMENTWQGITSTIKDTLRSITGKATEGAFEGLKNWLKGVRDWLQRFKNEMQQGGFNYAIGKMFGPNVLSDFQMISAALRSIWQIIVGVFNTIKNNWNIFGPIIKGVLLYFVSFKLATIAVNAATKAVGLFKSVNLALAGASTVTSGAIGFLNSVVVYYKVLMLEATVSTGIFSRALTAARAAIIAVWTALGPVGWATIAISALIVAGIALYKNWDKVRYYGLQAWGALKVGIAYVVYAIVSYYKLILGWIPVVGKALSNMQNKIKASIQNEKSIMAQRKSTYVAAGDELKQVKEAQDKVNQATKNASQQTRKNTNALKQQSKAASDNLQSFDEVHAIMQEIADESVKMPEANISELEYDFNNIEFPKFNLNDSLKETFGGIGDYFVTLWDDVKEKSSSKWDEYKKMLIDKWNNIKQNASEHWQRIKESIFEKISALDLASIWDRIKTNAIQKWEEFKTSVREVVNGVRKFSIEDTWNSIVSWFDTSIWNPIRTNAINKWTEFKTAIKPAIEQAKNFSIVDVWNSIKGWFENLWGDITTKAKEKWTEFKIAINPHVIIIKNSLLSIWDKLKTELPKIFLDAADKVKSKATEIADKIKHPFNYAKEKISEIIEDAKNWGKNLVKNIIDGINSMIDKVRETASKVASTISNFIGFHSPAKEGPGSDADKWAPNLMKMYAQGIYSNIGNIQAAVKATAGVLQGLNTSFENNIASAVGTAILQAMQINNSMNSTGQNKDIVIQIDGTTLARVLLPKIDGELQRLGRPALIKTT</sequence>
<accession>A0A0R3JRE5</accession>
<dbReference type="AlphaFoldDB" id="A0A0R3JRE5"/>
<feature type="transmembrane region" description="Helical" evidence="2">
    <location>
        <begin position="324"/>
        <end position="349"/>
    </location>
</feature>
<dbReference type="InterPro" id="IPR013491">
    <property type="entry name" value="Tape_meas_N"/>
</dbReference>
<name>A0A0R3JRE5_CALMK</name>
<gene>
    <name evidence="4" type="ORF">ABG79_02191</name>
</gene>